<accession>A0A645IWY8</accession>
<dbReference type="InterPro" id="IPR011004">
    <property type="entry name" value="Trimer_LpxA-like_sf"/>
</dbReference>
<sequence>MERKAPRIGDNCLIGAGAAVIGDIQIGNNVKIGAGAVVSFDIPDNCTVVSPRALVLERKCEEHGEI</sequence>
<comment type="caution">
    <text evidence="2">The sequence shown here is derived from an EMBL/GenBank/DDBJ whole genome shotgun (WGS) entry which is preliminary data.</text>
</comment>
<keyword evidence="1" id="KW-0808">Transferase</keyword>
<reference evidence="2" key="1">
    <citation type="submission" date="2019-08" db="EMBL/GenBank/DDBJ databases">
        <authorList>
            <person name="Kucharzyk K."/>
            <person name="Murdoch R.W."/>
            <person name="Higgins S."/>
            <person name="Loffler F."/>
        </authorList>
    </citation>
    <scope>NUCLEOTIDE SEQUENCE</scope>
</reference>
<evidence type="ECO:0000256" key="1">
    <source>
        <dbReference type="ARBA" id="ARBA00022679"/>
    </source>
</evidence>
<name>A0A645IWY8_9ZZZZ</name>
<dbReference type="GO" id="GO:0016740">
    <property type="term" value="F:transferase activity"/>
    <property type="evidence" value="ECO:0007669"/>
    <property type="project" value="UniProtKB-KW"/>
</dbReference>
<dbReference type="InterPro" id="IPR001451">
    <property type="entry name" value="Hexapep"/>
</dbReference>
<protein>
    <recommendedName>
        <fullName evidence="3">Serine acetyltransferase</fullName>
    </recommendedName>
</protein>
<dbReference type="InterPro" id="IPR018357">
    <property type="entry name" value="Hexapep_transf_CS"/>
</dbReference>
<organism evidence="2">
    <name type="scientific">bioreactor metagenome</name>
    <dbReference type="NCBI Taxonomy" id="1076179"/>
    <lineage>
        <taxon>unclassified sequences</taxon>
        <taxon>metagenomes</taxon>
        <taxon>ecological metagenomes</taxon>
    </lineage>
</organism>
<dbReference type="Pfam" id="PF00132">
    <property type="entry name" value="Hexapep"/>
    <property type="match status" value="1"/>
</dbReference>
<evidence type="ECO:0000313" key="2">
    <source>
        <dbReference type="EMBL" id="MPN55657.1"/>
    </source>
</evidence>
<dbReference type="SUPFAM" id="SSF51161">
    <property type="entry name" value="Trimeric LpxA-like enzymes"/>
    <property type="match status" value="1"/>
</dbReference>
<dbReference type="PROSITE" id="PS00101">
    <property type="entry name" value="HEXAPEP_TRANSFERASES"/>
    <property type="match status" value="1"/>
</dbReference>
<proteinExistence type="predicted"/>
<dbReference type="EMBL" id="VSSQ01125154">
    <property type="protein sequence ID" value="MPN55657.1"/>
    <property type="molecule type" value="Genomic_DNA"/>
</dbReference>
<evidence type="ECO:0008006" key="3">
    <source>
        <dbReference type="Google" id="ProtNLM"/>
    </source>
</evidence>
<gene>
    <name evidence="2" type="ORF">SDC9_203341</name>
</gene>
<dbReference type="Gene3D" id="2.160.10.10">
    <property type="entry name" value="Hexapeptide repeat proteins"/>
    <property type="match status" value="1"/>
</dbReference>
<dbReference type="PANTHER" id="PTHR42811">
    <property type="entry name" value="SERINE ACETYLTRANSFERASE"/>
    <property type="match status" value="1"/>
</dbReference>
<dbReference type="AlphaFoldDB" id="A0A645IWY8"/>